<gene>
    <name evidence="2" type="primary">Dgri\GH23453</name>
    <name evidence="2" type="ORF">Dgri_GH23453</name>
</gene>
<sequence>MKKDKLELITRCQNLLRNNIKLEQQLNEIYQNYSLLQDGYDVEISYLKDIALTTEIELTVQHTQNANLLGELKTVQEQHRDLLAQFETMAQQKDNELIDLQMKYKQLLEQLIVMETTLEQQKLQFIMEKETAQSEQRAEISAVLAKLEDFEMRYLELQKLNQENLIKASSVTQRLETEIERQKLQIDELFGQNQDLKANEKHHQTEIRALQEANNQLKDNSALKDSAAQAELRKSKNQLSQPMQQIEALQQNHLNIAHLTKRELKSDCDMSHFKDA</sequence>
<organism evidence="3">
    <name type="scientific">Drosophila grimshawi</name>
    <name type="common">Hawaiian fruit fly</name>
    <name type="synonym">Idiomyia grimshawi</name>
    <dbReference type="NCBI Taxonomy" id="7222"/>
    <lineage>
        <taxon>Eukaryota</taxon>
        <taxon>Metazoa</taxon>
        <taxon>Ecdysozoa</taxon>
        <taxon>Arthropoda</taxon>
        <taxon>Hexapoda</taxon>
        <taxon>Insecta</taxon>
        <taxon>Pterygota</taxon>
        <taxon>Neoptera</taxon>
        <taxon>Endopterygota</taxon>
        <taxon>Diptera</taxon>
        <taxon>Brachycera</taxon>
        <taxon>Muscomorpha</taxon>
        <taxon>Ephydroidea</taxon>
        <taxon>Drosophilidae</taxon>
        <taxon>Drosophila</taxon>
        <taxon>Hawaiian Drosophila</taxon>
    </lineage>
</organism>
<keyword evidence="1" id="KW-0175">Coiled coil</keyword>
<dbReference type="AlphaFoldDB" id="B4K0A0"/>
<feature type="coiled-coil region" evidence="1">
    <location>
        <begin position="65"/>
        <end position="124"/>
    </location>
</feature>
<evidence type="ECO:0000256" key="1">
    <source>
        <dbReference type="SAM" id="Coils"/>
    </source>
</evidence>
<dbReference type="PhylomeDB" id="B4K0A0"/>
<protein>
    <submittedName>
        <fullName evidence="2">GH23453</fullName>
    </submittedName>
</protein>
<dbReference type="InParanoid" id="B4K0A0"/>
<evidence type="ECO:0000313" key="2">
    <source>
        <dbReference type="EMBL" id="EDV98670.1"/>
    </source>
</evidence>
<dbReference type="OrthoDB" id="7871015at2759"/>
<feature type="coiled-coil region" evidence="1">
    <location>
        <begin position="172"/>
        <end position="220"/>
    </location>
</feature>
<accession>B4K0A0</accession>
<dbReference type="HOGENOM" id="CLU_960664_0_0_1"/>
<dbReference type="SMR" id="B4K0A0"/>
<dbReference type="eggNOG" id="ENOG502TB3W">
    <property type="taxonomic scope" value="Eukaryota"/>
</dbReference>
<evidence type="ECO:0000313" key="3">
    <source>
        <dbReference type="Proteomes" id="UP000001070"/>
    </source>
</evidence>
<reference evidence="2 3" key="1">
    <citation type="journal article" date="2007" name="Nature">
        <title>Evolution of genes and genomes on the Drosophila phylogeny.</title>
        <authorList>
            <consortium name="Drosophila 12 Genomes Consortium"/>
            <person name="Clark A.G."/>
            <person name="Eisen M.B."/>
            <person name="Smith D.R."/>
            <person name="Bergman C.M."/>
            <person name="Oliver B."/>
            <person name="Markow T.A."/>
            <person name="Kaufman T.C."/>
            <person name="Kellis M."/>
            <person name="Gelbart W."/>
            <person name="Iyer V.N."/>
            <person name="Pollard D.A."/>
            <person name="Sackton T.B."/>
            <person name="Larracuente A.M."/>
            <person name="Singh N.D."/>
            <person name="Abad J.P."/>
            <person name="Abt D.N."/>
            <person name="Adryan B."/>
            <person name="Aguade M."/>
            <person name="Akashi H."/>
            <person name="Anderson W.W."/>
            <person name="Aquadro C.F."/>
            <person name="Ardell D.H."/>
            <person name="Arguello R."/>
            <person name="Artieri C.G."/>
            <person name="Barbash D.A."/>
            <person name="Barker D."/>
            <person name="Barsanti P."/>
            <person name="Batterham P."/>
            <person name="Batzoglou S."/>
            <person name="Begun D."/>
            <person name="Bhutkar A."/>
            <person name="Blanco E."/>
            <person name="Bosak S.A."/>
            <person name="Bradley R.K."/>
            <person name="Brand A.D."/>
            <person name="Brent M.R."/>
            <person name="Brooks A.N."/>
            <person name="Brown R.H."/>
            <person name="Butlin R.K."/>
            <person name="Caggese C."/>
            <person name="Calvi B.R."/>
            <person name="Bernardo de Carvalho A."/>
            <person name="Caspi A."/>
            <person name="Castrezana S."/>
            <person name="Celniker S.E."/>
            <person name="Chang J.L."/>
            <person name="Chapple C."/>
            <person name="Chatterji S."/>
            <person name="Chinwalla A."/>
            <person name="Civetta A."/>
            <person name="Clifton S.W."/>
            <person name="Comeron J.M."/>
            <person name="Costello J.C."/>
            <person name="Coyne J.A."/>
            <person name="Daub J."/>
            <person name="David R.G."/>
            <person name="Delcher A.L."/>
            <person name="Delehaunty K."/>
            <person name="Do C.B."/>
            <person name="Ebling H."/>
            <person name="Edwards K."/>
            <person name="Eickbush T."/>
            <person name="Evans J.D."/>
            <person name="Filipski A."/>
            <person name="Findeiss S."/>
            <person name="Freyhult E."/>
            <person name="Fulton L."/>
            <person name="Fulton R."/>
            <person name="Garcia A.C."/>
            <person name="Gardiner A."/>
            <person name="Garfield D.A."/>
            <person name="Garvin B.E."/>
            <person name="Gibson G."/>
            <person name="Gilbert D."/>
            <person name="Gnerre S."/>
            <person name="Godfrey J."/>
            <person name="Good R."/>
            <person name="Gotea V."/>
            <person name="Gravely B."/>
            <person name="Greenberg A.J."/>
            <person name="Griffiths-Jones S."/>
            <person name="Gross S."/>
            <person name="Guigo R."/>
            <person name="Gustafson E.A."/>
            <person name="Haerty W."/>
            <person name="Hahn M.W."/>
            <person name="Halligan D.L."/>
            <person name="Halpern A.L."/>
            <person name="Halter G.M."/>
            <person name="Han M.V."/>
            <person name="Heger A."/>
            <person name="Hillier L."/>
            <person name="Hinrichs A.S."/>
            <person name="Holmes I."/>
            <person name="Hoskins R.A."/>
            <person name="Hubisz M.J."/>
            <person name="Hultmark D."/>
            <person name="Huntley M.A."/>
            <person name="Jaffe D.B."/>
            <person name="Jagadeeshan S."/>
            <person name="Jeck W.R."/>
            <person name="Johnson J."/>
            <person name="Jones C.D."/>
            <person name="Jordan W.C."/>
            <person name="Karpen G.H."/>
            <person name="Kataoka E."/>
            <person name="Keightley P.D."/>
            <person name="Kheradpour P."/>
            <person name="Kirkness E.F."/>
            <person name="Koerich L.B."/>
            <person name="Kristiansen K."/>
            <person name="Kudrna D."/>
            <person name="Kulathinal R.J."/>
            <person name="Kumar S."/>
            <person name="Kwok R."/>
            <person name="Lander E."/>
            <person name="Langley C.H."/>
            <person name="Lapoint R."/>
            <person name="Lazzaro B.P."/>
            <person name="Lee S.J."/>
            <person name="Levesque L."/>
            <person name="Li R."/>
            <person name="Lin C.F."/>
            <person name="Lin M.F."/>
            <person name="Lindblad-Toh K."/>
            <person name="Llopart A."/>
            <person name="Long M."/>
            <person name="Low L."/>
            <person name="Lozovsky E."/>
            <person name="Lu J."/>
            <person name="Luo M."/>
            <person name="Machado C.A."/>
            <person name="Makalowski W."/>
            <person name="Marzo M."/>
            <person name="Matsuda M."/>
            <person name="Matzkin L."/>
            <person name="McAllister B."/>
            <person name="McBride C.S."/>
            <person name="McKernan B."/>
            <person name="McKernan K."/>
            <person name="Mendez-Lago M."/>
            <person name="Minx P."/>
            <person name="Mollenhauer M.U."/>
            <person name="Montooth K."/>
            <person name="Mount S.M."/>
            <person name="Mu X."/>
            <person name="Myers E."/>
            <person name="Negre B."/>
            <person name="Newfeld S."/>
            <person name="Nielsen R."/>
            <person name="Noor M.A."/>
            <person name="O'Grady P."/>
            <person name="Pachter L."/>
            <person name="Papaceit M."/>
            <person name="Parisi M.J."/>
            <person name="Parisi M."/>
            <person name="Parts L."/>
            <person name="Pedersen J.S."/>
            <person name="Pesole G."/>
            <person name="Phillippy A.M."/>
            <person name="Ponting C.P."/>
            <person name="Pop M."/>
            <person name="Porcelli D."/>
            <person name="Powell J.R."/>
            <person name="Prohaska S."/>
            <person name="Pruitt K."/>
            <person name="Puig M."/>
            <person name="Quesneville H."/>
            <person name="Ram K.R."/>
            <person name="Rand D."/>
            <person name="Rasmussen M.D."/>
            <person name="Reed L.K."/>
            <person name="Reenan R."/>
            <person name="Reily A."/>
            <person name="Remington K.A."/>
            <person name="Rieger T.T."/>
            <person name="Ritchie M.G."/>
            <person name="Robin C."/>
            <person name="Rogers Y.H."/>
            <person name="Rohde C."/>
            <person name="Rozas J."/>
            <person name="Rubenfield M.J."/>
            <person name="Ruiz A."/>
            <person name="Russo S."/>
            <person name="Salzberg S.L."/>
            <person name="Sanchez-Gracia A."/>
            <person name="Saranga D.J."/>
            <person name="Sato H."/>
            <person name="Schaeffer S.W."/>
            <person name="Schatz M.C."/>
            <person name="Schlenke T."/>
            <person name="Schwartz R."/>
            <person name="Segarra C."/>
            <person name="Singh R.S."/>
            <person name="Sirot L."/>
            <person name="Sirota M."/>
            <person name="Sisneros N.B."/>
            <person name="Smith C.D."/>
            <person name="Smith T.F."/>
            <person name="Spieth J."/>
            <person name="Stage D.E."/>
            <person name="Stark A."/>
            <person name="Stephan W."/>
            <person name="Strausberg R.L."/>
            <person name="Strempel S."/>
            <person name="Sturgill D."/>
            <person name="Sutton G."/>
            <person name="Sutton G.G."/>
            <person name="Tao W."/>
            <person name="Teichmann S."/>
            <person name="Tobari Y.N."/>
            <person name="Tomimura Y."/>
            <person name="Tsolas J.M."/>
            <person name="Valente V.L."/>
            <person name="Venter E."/>
            <person name="Venter J.C."/>
            <person name="Vicario S."/>
            <person name="Vieira F.G."/>
            <person name="Vilella A.J."/>
            <person name="Villasante A."/>
            <person name="Walenz B."/>
            <person name="Wang J."/>
            <person name="Wasserman M."/>
            <person name="Watts T."/>
            <person name="Wilson D."/>
            <person name="Wilson R.K."/>
            <person name="Wing R.A."/>
            <person name="Wolfner M.F."/>
            <person name="Wong A."/>
            <person name="Wong G.K."/>
            <person name="Wu C.I."/>
            <person name="Wu G."/>
            <person name="Yamamoto D."/>
            <person name="Yang H.P."/>
            <person name="Yang S.P."/>
            <person name="Yorke J.A."/>
            <person name="Yoshida K."/>
            <person name="Zdobnov E."/>
            <person name="Zhang P."/>
            <person name="Zhang Y."/>
            <person name="Zimin A.V."/>
            <person name="Baldwin J."/>
            <person name="Abdouelleil A."/>
            <person name="Abdulkadir J."/>
            <person name="Abebe A."/>
            <person name="Abera B."/>
            <person name="Abreu J."/>
            <person name="Acer S.C."/>
            <person name="Aftuck L."/>
            <person name="Alexander A."/>
            <person name="An P."/>
            <person name="Anderson E."/>
            <person name="Anderson S."/>
            <person name="Arachi H."/>
            <person name="Azer M."/>
            <person name="Bachantsang P."/>
            <person name="Barry A."/>
            <person name="Bayul T."/>
            <person name="Berlin A."/>
            <person name="Bessette D."/>
            <person name="Bloom T."/>
            <person name="Blye J."/>
            <person name="Boguslavskiy L."/>
            <person name="Bonnet C."/>
            <person name="Boukhgalter B."/>
            <person name="Bourzgui I."/>
            <person name="Brown A."/>
            <person name="Cahill P."/>
            <person name="Channer S."/>
            <person name="Cheshatsang Y."/>
            <person name="Chuda L."/>
            <person name="Citroen M."/>
            <person name="Collymore A."/>
            <person name="Cooke P."/>
            <person name="Costello M."/>
            <person name="D'Aco K."/>
            <person name="Daza R."/>
            <person name="De Haan G."/>
            <person name="DeGray S."/>
            <person name="DeMaso C."/>
            <person name="Dhargay N."/>
            <person name="Dooley K."/>
            <person name="Dooley E."/>
            <person name="Doricent M."/>
            <person name="Dorje P."/>
            <person name="Dorjee K."/>
            <person name="Dupes A."/>
            <person name="Elong R."/>
            <person name="Falk J."/>
            <person name="Farina A."/>
            <person name="Faro S."/>
            <person name="Ferguson D."/>
            <person name="Fisher S."/>
            <person name="Foley C.D."/>
            <person name="Franke A."/>
            <person name="Friedrich D."/>
            <person name="Gadbois L."/>
            <person name="Gearin G."/>
            <person name="Gearin C.R."/>
            <person name="Giannoukos G."/>
            <person name="Goode T."/>
            <person name="Graham J."/>
            <person name="Grandbois E."/>
            <person name="Grewal S."/>
            <person name="Gyaltsen K."/>
            <person name="Hafez N."/>
            <person name="Hagos B."/>
            <person name="Hall J."/>
            <person name="Henson C."/>
            <person name="Hollinger A."/>
            <person name="Honan T."/>
            <person name="Huard M.D."/>
            <person name="Hughes L."/>
            <person name="Hurhula B."/>
            <person name="Husby M.E."/>
            <person name="Kamat A."/>
            <person name="Kanga B."/>
            <person name="Kashin S."/>
            <person name="Khazanovich D."/>
            <person name="Kisner P."/>
            <person name="Lance K."/>
            <person name="Lara M."/>
            <person name="Lee W."/>
            <person name="Lennon N."/>
            <person name="Letendre F."/>
            <person name="LeVine R."/>
            <person name="Lipovsky A."/>
            <person name="Liu X."/>
            <person name="Liu J."/>
            <person name="Liu S."/>
            <person name="Lokyitsang T."/>
            <person name="Lokyitsang Y."/>
            <person name="Lubonja R."/>
            <person name="Lui A."/>
            <person name="MacDonald P."/>
            <person name="Magnisalis V."/>
            <person name="Maru K."/>
            <person name="Matthews C."/>
            <person name="McCusker W."/>
            <person name="McDonough S."/>
            <person name="Mehta T."/>
            <person name="Meldrim J."/>
            <person name="Meneus L."/>
            <person name="Mihai O."/>
            <person name="Mihalev A."/>
            <person name="Mihova T."/>
            <person name="Mittelman R."/>
            <person name="Mlenga V."/>
            <person name="Montmayeur A."/>
            <person name="Mulrain L."/>
            <person name="Navidi A."/>
            <person name="Naylor J."/>
            <person name="Negash T."/>
            <person name="Nguyen T."/>
            <person name="Nguyen N."/>
            <person name="Nicol R."/>
            <person name="Norbu C."/>
            <person name="Norbu N."/>
            <person name="Novod N."/>
            <person name="O'Neill B."/>
            <person name="Osman S."/>
            <person name="Markiewicz E."/>
            <person name="Oyono O.L."/>
            <person name="Patti C."/>
            <person name="Phunkhang P."/>
            <person name="Pierre F."/>
            <person name="Priest M."/>
            <person name="Raghuraman S."/>
            <person name="Rege F."/>
            <person name="Reyes R."/>
            <person name="Rise C."/>
            <person name="Rogov P."/>
            <person name="Ross K."/>
            <person name="Ryan E."/>
            <person name="Settipalli S."/>
            <person name="Shea T."/>
            <person name="Sherpa N."/>
            <person name="Shi L."/>
            <person name="Shih D."/>
            <person name="Sparrow T."/>
            <person name="Spaulding J."/>
            <person name="Stalker J."/>
            <person name="Stange-Thomann N."/>
            <person name="Stavropoulos S."/>
            <person name="Stone C."/>
            <person name="Strader C."/>
            <person name="Tesfaye S."/>
            <person name="Thomson T."/>
            <person name="Thoulutsang Y."/>
            <person name="Thoulutsang D."/>
            <person name="Topham K."/>
            <person name="Topping I."/>
            <person name="Tsamla T."/>
            <person name="Vassiliev H."/>
            <person name="Vo A."/>
            <person name="Wangchuk T."/>
            <person name="Wangdi T."/>
            <person name="Weiand M."/>
            <person name="Wilkinson J."/>
            <person name="Wilson A."/>
            <person name="Yadav S."/>
            <person name="Young G."/>
            <person name="Yu Q."/>
            <person name="Zembek L."/>
            <person name="Zhong D."/>
            <person name="Zimmer A."/>
            <person name="Zwirko Z."/>
            <person name="Jaffe D.B."/>
            <person name="Alvarez P."/>
            <person name="Brockman W."/>
            <person name="Butler J."/>
            <person name="Chin C."/>
            <person name="Gnerre S."/>
            <person name="Grabherr M."/>
            <person name="Kleber M."/>
            <person name="Mauceli E."/>
            <person name="MacCallum I."/>
        </authorList>
    </citation>
    <scope>NUCLEOTIDE SEQUENCE [LARGE SCALE GENOMIC DNA]</scope>
    <source>
        <strain evidence="3">Tucson 15287-2541.00</strain>
    </source>
</reference>
<dbReference type="Proteomes" id="UP000001070">
    <property type="component" value="Unassembled WGS sequence"/>
</dbReference>
<name>B4K0A0_DROGR</name>
<proteinExistence type="predicted"/>
<dbReference type="EMBL" id="CH916403">
    <property type="protein sequence ID" value="EDV98670.1"/>
    <property type="molecule type" value="Genomic_DNA"/>
</dbReference>
<keyword evidence="3" id="KW-1185">Reference proteome</keyword>
<feature type="coiled-coil region" evidence="1">
    <location>
        <begin position="5"/>
        <end position="32"/>
    </location>
</feature>